<dbReference type="SUPFAM" id="SSF142921">
    <property type="entry name" value="WGR domain-like"/>
    <property type="match status" value="1"/>
</dbReference>
<sequence>MSRTDQYPRHLRRIDPAQNMRRFYLLALQPTLFGGASVVRTWGRIGTSGQTMMETFDQPAAADNAFDLLERRKRRRGYQDADCSSGD</sequence>
<dbReference type="Pfam" id="PF05406">
    <property type="entry name" value="WGR"/>
    <property type="match status" value="1"/>
</dbReference>
<dbReference type="AlphaFoldDB" id="A0A9E7CYV6"/>
<dbReference type="CDD" id="cd07996">
    <property type="entry name" value="WGR_MMR_like"/>
    <property type="match status" value="1"/>
</dbReference>
<reference evidence="2" key="1">
    <citation type="submission" date="2021-09" db="EMBL/GenBank/DDBJ databases">
        <title>Network and meta-omics reveal the key degrader and cooperation patterns in an efficient 1,4-dioxane-degrading microbial community.</title>
        <authorList>
            <person name="Dai C."/>
        </authorList>
    </citation>
    <scope>NUCLEOTIDE SEQUENCE</scope>
    <source>
        <strain evidence="2">ZM13</strain>
        <plasmid evidence="2">pC</plasmid>
    </source>
</reference>
<organism evidence="2 3">
    <name type="scientific">Ancylobacter polymorphus</name>
    <dbReference type="NCBI Taxonomy" id="223390"/>
    <lineage>
        <taxon>Bacteria</taxon>
        <taxon>Pseudomonadati</taxon>
        <taxon>Pseudomonadota</taxon>
        <taxon>Alphaproteobacteria</taxon>
        <taxon>Hyphomicrobiales</taxon>
        <taxon>Xanthobacteraceae</taxon>
        <taxon>Ancylobacter</taxon>
    </lineage>
</organism>
<accession>A0A9E7CYV6</accession>
<dbReference type="SMART" id="SM00773">
    <property type="entry name" value="WGR"/>
    <property type="match status" value="1"/>
</dbReference>
<dbReference type="InterPro" id="IPR008893">
    <property type="entry name" value="WGR_domain"/>
</dbReference>
<dbReference type="EMBL" id="CP083242">
    <property type="protein sequence ID" value="UOK73854.1"/>
    <property type="molecule type" value="Genomic_DNA"/>
</dbReference>
<evidence type="ECO:0000313" key="3">
    <source>
        <dbReference type="Proteomes" id="UP000831684"/>
    </source>
</evidence>
<proteinExistence type="predicted"/>
<dbReference type="PROSITE" id="PS51977">
    <property type="entry name" value="WGR"/>
    <property type="match status" value="1"/>
</dbReference>
<keyword evidence="2" id="KW-0614">Plasmid</keyword>
<name>A0A9E7CYV6_9HYPH</name>
<geneLocation type="plasmid" evidence="2 3">
    <name>pC</name>
</geneLocation>
<dbReference type="InterPro" id="IPR049809">
    <property type="entry name" value="YehF/YfeS-like_WGR"/>
</dbReference>
<evidence type="ECO:0000313" key="2">
    <source>
        <dbReference type="EMBL" id="UOK73854.1"/>
    </source>
</evidence>
<gene>
    <name evidence="2" type="ORF">K9D25_23745</name>
</gene>
<dbReference type="Gene3D" id="2.20.140.10">
    <property type="entry name" value="WGR domain"/>
    <property type="match status" value="1"/>
</dbReference>
<dbReference type="KEGG" id="apol:K9D25_23745"/>
<feature type="domain" description="WGR" evidence="1">
    <location>
        <begin position="1"/>
        <end position="87"/>
    </location>
</feature>
<dbReference type="InterPro" id="IPR036930">
    <property type="entry name" value="WGR_dom_sf"/>
</dbReference>
<dbReference type="Proteomes" id="UP000831684">
    <property type="component" value="Plasmid pC"/>
</dbReference>
<evidence type="ECO:0000259" key="1">
    <source>
        <dbReference type="PROSITE" id="PS51977"/>
    </source>
</evidence>
<protein>
    <submittedName>
        <fullName evidence="2">WGR domain-containing protein</fullName>
    </submittedName>
</protein>
<dbReference type="RefSeq" id="WP_244451437.1">
    <property type="nucleotide sequence ID" value="NZ_CP083242.1"/>
</dbReference>